<accession>A0A7J7J006</accession>
<keyword evidence="1" id="KW-0472">Membrane</keyword>
<proteinExistence type="predicted"/>
<keyword evidence="1" id="KW-0812">Transmembrane</keyword>
<comment type="caution">
    <text evidence="2">The sequence shown here is derived from an EMBL/GenBank/DDBJ whole genome shotgun (WGS) entry which is preliminary data.</text>
</comment>
<evidence type="ECO:0000256" key="1">
    <source>
        <dbReference type="SAM" id="Phobius"/>
    </source>
</evidence>
<keyword evidence="3" id="KW-1185">Reference proteome</keyword>
<keyword evidence="1" id="KW-1133">Transmembrane helix</keyword>
<reference evidence="2" key="1">
    <citation type="submission" date="2020-06" db="EMBL/GenBank/DDBJ databases">
        <title>Draft genome of Bugula neritina, a colonial animal packing powerful symbionts and potential medicines.</title>
        <authorList>
            <person name="Rayko M."/>
        </authorList>
    </citation>
    <scope>NUCLEOTIDE SEQUENCE [LARGE SCALE GENOMIC DNA]</scope>
    <source>
        <strain evidence="2">Kwan_BN1</strain>
    </source>
</reference>
<dbReference type="GO" id="GO:0005783">
    <property type="term" value="C:endoplasmic reticulum"/>
    <property type="evidence" value="ECO:0007669"/>
    <property type="project" value="TreeGrafter"/>
</dbReference>
<name>A0A7J7J006_BUGNE</name>
<dbReference type="GO" id="GO:0016020">
    <property type="term" value="C:membrane"/>
    <property type="evidence" value="ECO:0007669"/>
    <property type="project" value="InterPro"/>
</dbReference>
<dbReference type="Proteomes" id="UP000593567">
    <property type="component" value="Unassembled WGS sequence"/>
</dbReference>
<dbReference type="GO" id="GO:0006506">
    <property type="term" value="P:GPI anchor biosynthetic process"/>
    <property type="evidence" value="ECO:0007669"/>
    <property type="project" value="InterPro"/>
</dbReference>
<organism evidence="2 3">
    <name type="scientific">Bugula neritina</name>
    <name type="common">Brown bryozoan</name>
    <name type="synonym">Sertularia neritina</name>
    <dbReference type="NCBI Taxonomy" id="10212"/>
    <lineage>
        <taxon>Eukaryota</taxon>
        <taxon>Metazoa</taxon>
        <taxon>Spiralia</taxon>
        <taxon>Lophotrochozoa</taxon>
        <taxon>Bryozoa</taxon>
        <taxon>Gymnolaemata</taxon>
        <taxon>Cheilostomatida</taxon>
        <taxon>Flustrina</taxon>
        <taxon>Buguloidea</taxon>
        <taxon>Bugulidae</taxon>
        <taxon>Bugula</taxon>
    </lineage>
</organism>
<gene>
    <name evidence="2" type="ORF">EB796_022285</name>
</gene>
<sequence length="280" mass="32166">MCNCPSTQTKGPSFPCNLCTFLDSAKPNKVFTVPEKLFNISATVNELSLKSDQLKNATIIQAGDCFCATNFRCWQWLINGVINILLGTVLLTLFLLYGSAFSSGLFQYTEWVVIKMIWLLEWLMDVPAGLKLNGKLTVFLGRFFMYHIWLWSEYLKIAGSYFDRVLMVIGILGLPGGLSLQLALLQDTMNVYFLHIYCFHIYTARLYRLVHSSVLSLWRLFRGLKWNTLRERVDHASYDSTQLFIGTLLFSILLFILPTVLLYYIVFGFVSIHHCADLFK</sequence>
<dbReference type="EMBL" id="VXIV02003233">
    <property type="protein sequence ID" value="KAF6019395.1"/>
    <property type="molecule type" value="Genomic_DNA"/>
</dbReference>
<dbReference type="PANTHER" id="PTHR21329">
    <property type="entry name" value="PHOSPHATIDYLINOSITOL N-ACETYLGLUCOSAMINYLTRANSFERASE SUBUNIT Q-RELATED"/>
    <property type="match status" value="1"/>
</dbReference>
<protein>
    <submittedName>
        <fullName evidence="2">PIGQ</fullName>
    </submittedName>
</protein>
<dbReference type="InterPro" id="IPR007720">
    <property type="entry name" value="PigQ/GPI1"/>
</dbReference>
<dbReference type="Pfam" id="PF05024">
    <property type="entry name" value="Gpi1"/>
    <property type="match status" value="1"/>
</dbReference>
<feature type="transmembrane region" description="Helical" evidence="1">
    <location>
        <begin position="164"/>
        <end position="185"/>
    </location>
</feature>
<evidence type="ECO:0000313" key="3">
    <source>
        <dbReference type="Proteomes" id="UP000593567"/>
    </source>
</evidence>
<dbReference type="OrthoDB" id="70250at2759"/>
<feature type="transmembrane region" description="Helical" evidence="1">
    <location>
        <begin position="76"/>
        <end position="99"/>
    </location>
</feature>
<feature type="transmembrane region" description="Helical" evidence="1">
    <location>
        <begin position="244"/>
        <end position="270"/>
    </location>
</feature>
<dbReference type="AlphaFoldDB" id="A0A7J7J006"/>
<evidence type="ECO:0000313" key="2">
    <source>
        <dbReference type="EMBL" id="KAF6019395.1"/>
    </source>
</evidence>
<dbReference type="PANTHER" id="PTHR21329:SF3">
    <property type="entry name" value="PHOSPHATIDYLINOSITOL N-ACETYLGLUCOSAMINYLTRANSFERASE SUBUNIT Q"/>
    <property type="match status" value="1"/>
</dbReference>